<dbReference type="AlphaFoldDB" id="A0A7J7HKP5"/>
<name>A0A7J7HKP5_CAMSI</name>
<reference evidence="1 2" key="2">
    <citation type="submission" date="2020-07" db="EMBL/GenBank/DDBJ databases">
        <title>Genome assembly of wild tea tree DASZ reveals pedigree and selection history of tea varieties.</title>
        <authorList>
            <person name="Zhang W."/>
        </authorList>
    </citation>
    <scope>NUCLEOTIDE SEQUENCE [LARGE SCALE GENOMIC DNA]</scope>
    <source>
        <strain evidence="2">cv. G240</strain>
        <tissue evidence="1">Leaf</tissue>
    </source>
</reference>
<sequence length="57" mass="6431">MTVERCVLCARCCFRTKLQKHEAAQPLVVVVGILQPNPTPQSLSSQWSVIPLPFFFD</sequence>
<organism evidence="1 2">
    <name type="scientific">Camellia sinensis</name>
    <name type="common">Tea plant</name>
    <name type="synonym">Thea sinensis</name>
    <dbReference type="NCBI Taxonomy" id="4442"/>
    <lineage>
        <taxon>Eukaryota</taxon>
        <taxon>Viridiplantae</taxon>
        <taxon>Streptophyta</taxon>
        <taxon>Embryophyta</taxon>
        <taxon>Tracheophyta</taxon>
        <taxon>Spermatophyta</taxon>
        <taxon>Magnoliopsida</taxon>
        <taxon>eudicotyledons</taxon>
        <taxon>Gunneridae</taxon>
        <taxon>Pentapetalae</taxon>
        <taxon>asterids</taxon>
        <taxon>Ericales</taxon>
        <taxon>Theaceae</taxon>
        <taxon>Camellia</taxon>
    </lineage>
</organism>
<protein>
    <submittedName>
        <fullName evidence="1">Uncharacterized protein</fullName>
    </submittedName>
</protein>
<proteinExistence type="predicted"/>
<reference evidence="2" key="1">
    <citation type="journal article" date="2020" name="Nat. Commun.">
        <title>Genome assembly of wild tea tree DASZ reveals pedigree and selection history of tea varieties.</title>
        <authorList>
            <person name="Zhang W."/>
            <person name="Zhang Y."/>
            <person name="Qiu H."/>
            <person name="Guo Y."/>
            <person name="Wan H."/>
            <person name="Zhang X."/>
            <person name="Scossa F."/>
            <person name="Alseekh S."/>
            <person name="Zhang Q."/>
            <person name="Wang P."/>
            <person name="Xu L."/>
            <person name="Schmidt M.H."/>
            <person name="Jia X."/>
            <person name="Li D."/>
            <person name="Zhu A."/>
            <person name="Guo F."/>
            <person name="Chen W."/>
            <person name="Ni D."/>
            <person name="Usadel B."/>
            <person name="Fernie A.R."/>
            <person name="Wen W."/>
        </authorList>
    </citation>
    <scope>NUCLEOTIDE SEQUENCE [LARGE SCALE GENOMIC DNA]</scope>
    <source>
        <strain evidence="2">cv. G240</strain>
    </source>
</reference>
<gene>
    <name evidence="1" type="ORF">HYC85_010755</name>
</gene>
<accession>A0A7J7HKP5</accession>
<dbReference type="EMBL" id="JACBKZ010000004">
    <property type="protein sequence ID" value="KAF5952811.1"/>
    <property type="molecule type" value="Genomic_DNA"/>
</dbReference>
<evidence type="ECO:0000313" key="2">
    <source>
        <dbReference type="Proteomes" id="UP000593564"/>
    </source>
</evidence>
<keyword evidence="2" id="KW-1185">Reference proteome</keyword>
<comment type="caution">
    <text evidence="1">The sequence shown here is derived from an EMBL/GenBank/DDBJ whole genome shotgun (WGS) entry which is preliminary data.</text>
</comment>
<evidence type="ECO:0000313" key="1">
    <source>
        <dbReference type="EMBL" id="KAF5952811.1"/>
    </source>
</evidence>
<dbReference type="Proteomes" id="UP000593564">
    <property type="component" value="Unassembled WGS sequence"/>
</dbReference>